<feature type="non-terminal residue" evidence="2">
    <location>
        <position position="1"/>
    </location>
</feature>
<proteinExistence type="predicted"/>
<evidence type="ECO:0000313" key="3">
    <source>
        <dbReference type="Proteomes" id="UP000284476"/>
    </source>
</evidence>
<organism evidence="2 3">
    <name type="scientific">Paenirhodobacter populi</name>
    <dbReference type="NCBI Taxonomy" id="2306993"/>
    <lineage>
        <taxon>Bacteria</taxon>
        <taxon>Pseudomonadati</taxon>
        <taxon>Pseudomonadota</taxon>
        <taxon>Alphaproteobacteria</taxon>
        <taxon>Rhodobacterales</taxon>
        <taxon>Rhodobacter group</taxon>
        <taxon>Paenirhodobacter</taxon>
    </lineage>
</organism>
<feature type="region of interest" description="Disordered" evidence="1">
    <location>
        <begin position="48"/>
        <end position="77"/>
    </location>
</feature>
<sequence>VAVTQALRMGALSFDVVKHLLLCRVERRPPRLDLDCYPYQSRSHRCGELRSWPGSSHKKRSSGPRCRDRRGRGRTSGVTCSLVCVR</sequence>
<gene>
    <name evidence="2" type="ORF">D2T30_22220</name>
</gene>
<dbReference type="EMBL" id="SAUZ01000049">
    <property type="protein sequence ID" value="RWR16228.1"/>
    <property type="molecule type" value="Genomic_DNA"/>
</dbReference>
<evidence type="ECO:0000313" key="2">
    <source>
        <dbReference type="EMBL" id="RWR16228.1"/>
    </source>
</evidence>
<accession>A0A443J6L5</accession>
<evidence type="ECO:0000256" key="1">
    <source>
        <dbReference type="SAM" id="MobiDB-lite"/>
    </source>
</evidence>
<dbReference type="AlphaFoldDB" id="A0A443J6L5"/>
<feature type="compositionally biased region" description="Basic residues" evidence="1">
    <location>
        <begin position="56"/>
        <end position="73"/>
    </location>
</feature>
<reference evidence="2 3" key="2">
    <citation type="submission" date="2019-01" db="EMBL/GenBank/DDBJ databases">
        <authorList>
            <person name="Li Y."/>
        </authorList>
    </citation>
    <scope>NUCLEOTIDE SEQUENCE [LARGE SCALE GENOMIC DNA]</scope>
    <source>
        <strain evidence="2 3">SK2B-1</strain>
    </source>
</reference>
<dbReference type="RefSeq" id="WP_394343130.1">
    <property type="nucleotide sequence ID" value="NZ_SAUZ01000049.1"/>
</dbReference>
<name>A0A443J6L5_9RHOB</name>
<reference evidence="2 3" key="1">
    <citation type="submission" date="2019-01" db="EMBL/GenBank/DDBJ databases">
        <title>Sinorhodobacter populi sp. nov. isolated from the symptomatic bark tissue of Populus euramericana canker.</title>
        <authorList>
            <person name="Xu G."/>
        </authorList>
    </citation>
    <scope>NUCLEOTIDE SEQUENCE [LARGE SCALE GENOMIC DNA]</scope>
    <source>
        <strain evidence="2 3">SK2B-1</strain>
    </source>
</reference>
<comment type="caution">
    <text evidence="2">The sequence shown here is derived from an EMBL/GenBank/DDBJ whole genome shotgun (WGS) entry which is preliminary data.</text>
</comment>
<dbReference type="Proteomes" id="UP000284476">
    <property type="component" value="Unassembled WGS sequence"/>
</dbReference>
<protein>
    <submittedName>
        <fullName evidence="2">Uncharacterized protein</fullName>
    </submittedName>
</protein>